<dbReference type="EMBL" id="JBFTWV010000003">
    <property type="protein sequence ID" value="KAL2800664.1"/>
    <property type="molecule type" value="Genomic_DNA"/>
</dbReference>
<keyword evidence="1" id="KW-0732">Signal</keyword>
<comment type="caution">
    <text evidence="3">The sequence shown here is derived from an EMBL/GenBank/DDBJ whole genome shotgun (WGS) entry which is preliminary data.</text>
</comment>
<proteinExistence type="predicted"/>
<dbReference type="CDD" id="cd01833">
    <property type="entry name" value="XynB_like"/>
    <property type="match status" value="1"/>
</dbReference>
<evidence type="ECO:0000313" key="3">
    <source>
        <dbReference type="EMBL" id="KAL2800664.1"/>
    </source>
</evidence>
<dbReference type="InterPro" id="IPR013830">
    <property type="entry name" value="SGNH_hydro"/>
</dbReference>
<dbReference type="Proteomes" id="UP001610563">
    <property type="component" value="Unassembled WGS sequence"/>
</dbReference>
<gene>
    <name evidence="3" type="ORF">BJX66DRAFT_332221</name>
</gene>
<protein>
    <recommendedName>
        <fullName evidence="2">SGNH hydrolase-type esterase domain-containing protein</fullName>
    </recommendedName>
</protein>
<evidence type="ECO:0000256" key="1">
    <source>
        <dbReference type="ARBA" id="ARBA00022729"/>
    </source>
</evidence>
<dbReference type="PANTHER" id="PTHR30383">
    <property type="entry name" value="THIOESTERASE 1/PROTEASE 1/LYSOPHOSPHOLIPASE L1"/>
    <property type="match status" value="1"/>
</dbReference>
<dbReference type="SUPFAM" id="SSF69318">
    <property type="entry name" value="Integrin alpha N-terminal domain"/>
    <property type="match status" value="1"/>
</dbReference>
<reference evidence="3 4" key="1">
    <citation type="submission" date="2024-07" db="EMBL/GenBank/DDBJ databases">
        <title>Section-level genome sequencing and comparative genomics of Aspergillus sections Usti and Cavernicolus.</title>
        <authorList>
            <consortium name="Lawrence Berkeley National Laboratory"/>
            <person name="Nybo J.L."/>
            <person name="Vesth T.C."/>
            <person name="Theobald S."/>
            <person name="Frisvad J.C."/>
            <person name="Larsen T.O."/>
            <person name="Kjaerboelling I."/>
            <person name="Rothschild-Mancinelli K."/>
            <person name="Lyhne E.K."/>
            <person name="Kogle M.E."/>
            <person name="Barry K."/>
            <person name="Clum A."/>
            <person name="Na H."/>
            <person name="Ledsgaard L."/>
            <person name="Lin J."/>
            <person name="Lipzen A."/>
            <person name="Kuo A."/>
            <person name="Riley R."/>
            <person name="Mondo S."/>
            <person name="Labutti K."/>
            <person name="Haridas S."/>
            <person name="Pangalinan J."/>
            <person name="Salamov A.A."/>
            <person name="Simmons B.A."/>
            <person name="Magnuson J.K."/>
            <person name="Chen J."/>
            <person name="Drula E."/>
            <person name="Henrissat B."/>
            <person name="Wiebenga A."/>
            <person name="Lubbers R.J."/>
            <person name="Gomes A.C."/>
            <person name="Makela M.R."/>
            <person name="Stajich J."/>
            <person name="Grigoriev I.V."/>
            <person name="Mortensen U.H."/>
            <person name="De Vries R.P."/>
            <person name="Baker S.E."/>
            <person name="Andersen M.R."/>
        </authorList>
    </citation>
    <scope>NUCLEOTIDE SEQUENCE [LARGE SCALE GENOMIC DNA]</scope>
    <source>
        <strain evidence="3 4">CBS 209.92</strain>
    </source>
</reference>
<dbReference type="InterPro" id="IPR051532">
    <property type="entry name" value="Ester_Hydrolysis_Enzymes"/>
</dbReference>
<dbReference type="InterPro" id="IPR036514">
    <property type="entry name" value="SGNH_hydro_sf"/>
</dbReference>
<organism evidence="3 4">
    <name type="scientific">Aspergillus keveii</name>
    <dbReference type="NCBI Taxonomy" id="714993"/>
    <lineage>
        <taxon>Eukaryota</taxon>
        <taxon>Fungi</taxon>
        <taxon>Dikarya</taxon>
        <taxon>Ascomycota</taxon>
        <taxon>Pezizomycotina</taxon>
        <taxon>Eurotiomycetes</taxon>
        <taxon>Eurotiomycetidae</taxon>
        <taxon>Eurotiales</taxon>
        <taxon>Aspergillaceae</taxon>
        <taxon>Aspergillus</taxon>
        <taxon>Aspergillus subgen. Nidulantes</taxon>
    </lineage>
</organism>
<keyword evidence="4" id="KW-1185">Reference proteome</keyword>
<evidence type="ECO:0000313" key="4">
    <source>
        <dbReference type="Proteomes" id="UP001610563"/>
    </source>
</evidence>
<dbReference type="InterPro" id="IPR013517">
    <property type="entry name" value="FG-GAP"/>
</dbReference>
<sequence length="1039" mass="111730">MPVGDSITHGYQGGNVNADGNGYRLQLWNLLTENPKDLVGTQSSGDMADPANEGYNGATIAEIAARIKGALPIRPNVLLVHAGTNDMNRPYEPETAPERLGNLIDLIVDACPDAVLLMAKIIPIRDPTAQARVEIFNAAVDGVVESRARAGKKVMVVDMSSMVTAADLIDGLHPTNDGYAKMGSFWHTAIQSAARNGWIKAPVEGSLAGTVCSKQPVWYPQNQIASGIGQSKGFSSVWYPKGEIASGIGKGAKVRFGDINGDKRDDYLFVKDDGAVEAYLNTKGATSEDVVWIPQGTIATGDLPPLSSLPIGEDGAGVQFADVNGDGRDDYLWVSSTGAVTCEIASGVGPRERVLFGDVNGDGRVDYLLITDNGGIQLWMNSGAGDTVTWMPKGEIASGIGAPSGVRIADMNNDGRATLYTNTVGPDIDIPTWWPQGEIASGVGAKRTNIVFADINGDGKSDYIVIDSESGAVQQWQNGGSGGTEEIGPGITFADLDGDGKDDYLSVSREGKVVAYINGGIGNGKQIWYPQGEIASGVGAKREQVRFGDMDGDDSNSPGLVTWYPQGTIAGDPPIFVPINCMTGAAGTQERWEHNKVNDYLTRWWNDNPDQTNLAVNFGSDWGLGQSFRCSLPNTCEAPLCRTMDPQNDDTLKGWMVLESLQNPNQFFNKIREGLHLSNTQYATLQVAIEQDFDPGSTARDISGSEGLSAMSAIVGILTSWMGPAGIAGASLGAANTFKELFSGAARSITATLQASDIILKNIAEEAEFVHSFFGINLRQLEDMNTNLMGKGHYQSDSTVRDISLKDLLEDGYYVDYTKIPSLNTDLALPIALPQDISDWLFKVTLANLVNYIWKKQGVWISSIPMTASECENNAPGNGDHRLKLCKDGKGYFLQRLTNYKTALGFDGWTATLPQLWGEMEEKYRITPRDATESSVEAYKSGGFGFKADSLLGNILDARGTVNVKAFASFPGIFTLPICDLGQVFANRDFGLEDYMEYIDEPGFNYNEDVGTGANCYCGSSKDSSGKRFSDNYPSDPKC</sequence>
<dbReference type="Gene3D" id="3.40.50.1110">
    <property type="entry name" value="SGNH hydrolase"/>
    <property type="match status" value="1"/>
</dbReference>
<dbReference type="SUPFAM" id="SSF52266">
    <property type="entry name" value="SGNH hydrolase"/>
    <property type="match status" value="1"/>
</dbReference>
<evidence type="ECO:0000259" key="2">
    <source>
        <dbReference type="Pfam" id="PF13472"/>
    </source>
</evidence>
<dbReference type="Pfam" id="PF13517">
    <property type="entry name" value="FG-GAP_3"/>
    <property type="match status" value="3"/>
</dbReference>
<dbReference type="PANTHER" id="PTHR30383:SF5">
    <property type="entry name" value="SGNH HYDROLASE-TYPE ESTERASE DOMAIN-CONTAINING PROTEIN"/>
    <property type="match status" value="1"/>
</dbReference>
<dbReference type="Pfam" id="PF13472">
    <property type="entry name" value="Lipase_GDSL_2"/>
    <property type="match status" value="1"/>
</dbReference>
<accession>A0ABR4GNL3</accession>
<feature type="domain" description="SGNH hydrolase-type esterase" evidence="2">
    <location>
        <begin position="3"/>
        <end position="180"/>
    </location>
</feature>
<name>A0ABR4GNL3_9EURO</name>
<dbReference type="InterPro" id="IPR028994">
    <property type="entry name" value="Integrin_alpha_N"/>
</dbReference>